<evidence type="ECO:0000313" key="4">
    <source>
        <dbReference type="EMBL" id="MFC0515556.1"/>
    </source>
</evidence>
<dbReference type="Gene3D" id="3.40.50.720">
    <property type="entry name" value="NAD(P)-binding Rossmann-like Domain"/>
    <property type="match status" value="1"/>
</dbReference>
<dbReference type="GO" id="GO:0016491">
    <property type="term" value="F:oxidoreductase activity"/>
    <property type="evidence" value="ECO:0007669"/>
    <property type="project" value="UniProtKB-KW"/>
</dbReference>
<dbReference type="PRINTS" id="PR00080">
    <property type="entry name" value="SDRFAMILY"/>
</dbReference>
<dbReference type="EMBL" id="JBHLTS010000022">
    <property type="protein sequence ID" value="MFC0515556.1"/>
    <property type="molecule type" value="Genomic_DNA"/>
</dbReference>
<dbReference type="PROSITE" id="PS00061">
    <property type="entry name" value="ADH_SHORT"/>
    <property type="match status" value="1"/>
</dbReference>
<dbReference type="SUPFAM" id="SSF51735">
    <property type="entry name" value="NAD(P)-binding Rossmann-fold domains"/>
    <property type="match status" value="1"/>
</dbReference>
<evidence type="ECO:0000256" key="1">
    <source>
        <dbReference type="ARBA" id="ARBA00006484"/>
    </source>
</evidence>
<gene>
    <name evidence="4" type="ORF">ACFFGT_15160</name>
</gene>
<dbReference type="InterPro" id="IPR002347">
    <property type="entry name" value="SDR_fam"/>
</dbReference>
<comment type="caution">
    <text evidence="4">The sequence shown here is derived from an EMBL/GenBank/DDBJ whole genome shotgun (WGS) entry which is preliminary data.</text>
</comment>
<proteinExistence type="inferred from homology"/>
<dbReference type="InterPro" id="IPR036291">
    <property type="entry name" value="NAD(P)-bd_dom_sf"/>
</dbReference>
<evidence type="ECO:0000313" key="5">
    <source>
        <dbReference type="Proteomes" id="UP001589828"/>
    </source>
</evidence>
<evidence type="ECO:0000256" key="3">
    <source>
        <dbReference type="RuleBase" id="RU000363"/>
    </source>
</evidence>
<dbReference type="Proteomes" id="UP001589828">
    <property type="component" value="Unassembled WGS sequence"/>
</dbReference>
<dbReference type="PANTHER" id="PTHR42901">
    <property type="entry name" value="ALCOHOL DEHYDROGENASE"/>
    <property type="match status" value="1"/>
</dbReference>
<dbReference type="PANTHER" id="PTHR42901:SF1">
    <property type="entry name" value="ALCOHOL DEHYDROGENASE"/>
    <property type="match status" value="1"/>
</dbReference>
<protein>
    <submittedName>
        <fullName evidence="4">SDR family NAD(P)-dependent oxidoreductase</fullName>
        <ecNumber evidence="4">1.-.-.-</ecNumber>
    </submittedName>
</protein>
<dbReference type="CDD" id="cd05233">
    <property type="entry name" value="SDR_c"/>
    <property type="match status" value="1"/>
</dbReference>
<name>A0ABV6L7V6_9SPHI</name>
<dbReference type="PRINTS" id="PR00081">
    <property type="entry name" value="GDHRDH"/>
</dbReference>
<organism evidence="4 5">
    <name type="scientific">Mucilaginibacter angelicae</name>
    <dbReference type="NCBI Taxonomy" id="869718"/>
    <lineage>
        <taxon>Bacteria</taxon>
        <taxon>Pseudomonadati</taxon>
        <taxon>Bacteroidota</taxon>
        <taxon>Sphingobacteriia</taxon>
        <taxon>Sphingobacteriales</taxon>
        <taxon>Sphingobacteriaceae</taxon>
        <taxon>Mucilaginibacter</taxon>
    </lineage>
</organism>
<reference evidence="4 5" key="1">
    <citation type="submission" date="2024-09" db="EMBL/GenBank/DDBJ databases">
        <authorList>
            <person name="Sun Q."/>
            <person name="Mori K."/>
        </authorList>
    </citation>
    <scope>NUCLEOTIDE SEQUENCE [LARGE SCALE GENOMIC DNA]</scope>
    <source>
        <strain evidence="4 5">NCAIM B.02415</strain>
    </source>
</reference>
<dbReference type="RefSeq" id="WP_377023374.1">
    <property type="nucleotide sequence ID" value="NZ_JBHLTS010000022.1"/>
</dbReference>
<dbReference type="PIRSF" id="PIRSF000126">
    <property type="entry name" value="11-beta-HSD1"/>
    <property type="match status" value="1"/>
</dbReference>
<dbReference type="Pfam" id="PF00106">
    <property type="entry name" value="adh_short"/>
    <property type="match status" value="1"/>
</dbReference>
<keyword evidence="2 4" id="KW-0560">Oxidoreductase</keyword>
<comment type="similarity">
    <text evidence="1 3">Belongs to the short-chain dehydrogenases/reductases (SDR) family.</text>
</comment>
<dbReference type="InterPro" id="IPR020904">
    <property type="entry name" value="Sc_DH/Rdtase_CS"/>
</dbReference>
<sequence length="259" mass="27885">MMDEYALITGAGKGIGKSMALQLAQKGYNLLLVSRSENDLQALSSRLTTEYQIKVEYLAIDLSNMGAALSVFNWANTLAVPVSILVNNAGHGLWGDFDILDITAQTAMMQVNMNALVELSYHFIPLLKQQNQAYILNTASTAAYQAVPTLAIYSATKAFVLSFSRALRYELKDTPIAVSCLCPGPTDTGFAHSAGMDALAELAAKFNMAADDVARIGLNGMLNKKAEIVPGFLNKLSAAAARHSPKAFIERVTAGLYKR</sequence>
<evidence type="ECO:0000256" key="2">
    <source>
        <dbReference type="ARBA" id="ARBA00023002"/>
    </source>
</evidence>
<keyword evidence="5" id="KW-1185">Reference proteome</keyword>
<dbReference type="EC" id="1.-.-.-" evidence="4"/>
<accession>A0ABV6L7V6</accession>